<protein>
    <recommendedName>
        <fullName evidence="6">Dimethylarginine dimethylaminohydrolase</fullName>
    </recommendedName>
</protein>
<feature type="transmembrane region" description="Helical" evidence="3">
    <location>
        <begin position="110"/>
        <end position="133"/>
    </location>
</feature>
<comment type="similarity">
    <text evidence="1">Belongs to the DDAH family.</text>
</comment>
<sequence>MTSSTGSPAMIRRIAGAIGAAFVSALVAHLATVLVFFTASGADATSFSQLGDYFLPSALLLFLLIAVVAGFDGLRRWYAAIPLSILAAVLAGLFGSLITVINGGSTLDGAAIAFVFGTLVGPKLVFVIAAVVATATVGRRLWSLVTGSKLDVPPARDRRIALVRLPAANLAEGQVTHIARSVVDAEKADEQWDNYVAALIEHGWDTIEVPVAAEAPDSVFVEDTVVIFGDTAVITSPGHETRRGETAGVEDTVRELGLRIARIDLPGTLDGGDVLKVGRTVYVGRGGRTNADGIRQLRAIVAPLGYTVIAVPVTKVLHLKSGVTALPDGTVIGYPPLVDNPELFDRFLGVPEETGVAVVVLDDDTVLMAESAPKSAALISDLGYTVVTVDISEFEKLEGCVTCLSVRIR</sequence>
<evidence type="ECO:0000256" key="3">
    <source>
        <dbReference type="SAM" id="Phobius"/>
    </source>
</evidence>
<dbReference type="Proteomes" id="UP001501004">
    <property type="component" value="Unassembled WGS sequence"/>
</dbReference>
<evidence type="ECO:0000313" key="4">
    <source>
        <dbReference type="EMBL" id="GAA3733091.1"/>
    </source>
</evidence>
<dbReference type="SUPFAM" id="SSF55909">
    <property type="entry name" value="Pentein"/>
    <property type="match status" value="1"/>
</dbReference>
<evidence type="ECO:0000256" key="1">
    <source>
        <dbReference type="ARBA" id="ARBA00008532"/>
    </source>
</evidence>
<dbReference type="InterPro" id="IPR033199">
    <property type="entry name" value="DDAH-like"/>
</dbReference>
<feature type="transmembrane region" description="Helical" evidence="3">
    <location>
        <begin position="78"/>
        <end position="98"/>
    </location>
</feature>
<comment type="caution">
    <text evidence="4">The sequence shown here is derived from an EMBL/GenBank/DDBJ whole genome shotgun (WGS) entry which is preliminary data.</text>
</comment>
<name>A0ABP7FAX4_9MICO</name>
<keyword evidence="5" id="KW-1185">Reference proteome</keyword>
<keyword evidence="3" id="KW-0812">Transmembrane</keyword>
<dbReference type="NCBIfam" id="NF045660">
    <property type="entry name" value="DiMthArgaseDdahStm"/>
    <property type="match status" value="1"/>
</dbReference>
<organism evidence="4 5">
    <name type="scientific">Leifsonella bigeumensis</name>
    <dbReference type="NCBI Taxonomy" id="433643"/>
    <lineage>
        <taxon>Bacteria</taxon>
        <taxon>Bacillati</taxon>
        <taxon>Actinomycetota</taxon>
        <taxon>Actinomycetes</taxon>
        <taxon>Micrococcales</taxon>
        <taxon>Microbacteriaceae</taxon>
        <taxon>Leifsonella</taxon>
    </lineage>
</organism>
<dbReference type="EMBL" id="BAABAE010000002">
    <property type="protein sequence ID" value="GAA3733091.1"/>
    <property type="molecule type" value="Genomic_DNA"/>
</dbReference>
<keyword evidence="3" id="KW-0472">Membrane</keyword>
<keyword evidence="2" id="KW-0378">Hydrolase</keyword>
<feature type="transmembrane region" description="Helical" evidence="3">
    <location>
        <begin position="54"/>
        <end position="71"/>
    </location>
</feature>
<gene>
    <name evidence="4" type="ORF">GCM10022239_06750</name>
</gene>
<dbReference type="PANTHER" id="PTHR12737:SF9">
    <property type="entry name" value="DIMETHYLARGININASE"/>
    <property type="match status" value="1"/>
</dbReference>
<reference evidence="5" key="1">
    <citation type="journal article" date="2019" name="Int. J. Syst. Evol. Microbiol.">
        <title>The Global Catalogue of Microorganisms (GCM) 10K type strain sequencing project: providing services to taxonomists for standard genome sequencing and annotation.</title>
        <authorList>
            <consortium name="The Broad Institute Genomics Platform"/>
            <consortium name="The Broad Institute Genome Sequencing Center for Infectious Disease"/>
            <person name="Wu L."/>
            <person name="Ma J."/>
        </authorList>
    </citation>
    <scope>NUCLEOTIDE SEQUENCE [LARGE SCALE GENOMIC DNA]</scope>
    <source>
        <strain evidence="5">JCM 16949</strain>
    </source>
</reference>
<evidence type="ECO:0008006" key="6">
    <source>
        <dbReference type="Google" id="ProtNLM"/>
    </source>
</evidence>
<evidence type="ECO:0000256" key="2">
    <source>
        <dbReference type="ARBA" id="ARBA00022801"/>
    </source>
</evidence>
<dbReference type="PANTHER" id="PTHR12737">
    <property type="entry name" value="DIMETHYLARGININE DIMETHYLAMINOHYDROLASE"/>
    <property type="match status" value="1"/>
</dbReference>
<keyword evidence="3" id="KW-1133">Transmembrane helix</keyword>
<proteinExistence type="inferred from homology"/>
<dbReference type="RefSeq" id="WP_344753717.1">
    <property type="nucleotide sequence ID" value="NZ_BAABAE010000002.1"/>
</dbReference>
<dbReference type="Gene3D" id="3.75.10.10">
    <property type="entry name" value="L-arginine/glycine Amidinotransferase, Chain A"/>
    <property type="match status" value="1"/>
</dbReference>
<accession>A0ABP7FAX4</accession>
<evidence type="ECO:0000313" key="5">
    <source>
        <dbReference type="Proteomes" id="UP001501004"/>
    </source>
</evidence>